<dbReference type="EMBL" id="DVIU01000123">
    <property type="protein sequence ID" value="HIS36223.1"/>
    <property type="molecule type" value="Genomic_DNA"/>
</dbReference>
<dbReference type="InterPro" id="IPR050834">
    <property type="entry name" value="Glycosyltransf_2"/>
</dbReference>
<feature type="domain" description="Glycosyltransferase 2-like" evidence="1">
    <location>
        <begin position="8"/>
        <end position="126"/>
    </location>
</feature>
<accession>A0A9D1EYE9</accession>
<dbReference type="Proteomes" id="UP000823928">
    <property type="component" value="Unassembled WGS sequence"/>
</dbReference>
<gene>
    <name evidence="2" type="ORF">IAC10_06285</name>
</gene>
<dbReference type="PANTHER" id="PTHR43685">
    <property type="entry name" value="GLYCOSYLTRANSFERASE"/>
    <property type="match status" value="1"/>
</dbReference>
<dbReference type="CDD" id="cd00761">
    <property type="entry name" value="Glyco_tranf_GTA_type"/>
    <property type="match status" value="1"/>
</dbReference>
<comment type="caution">
    <text evidence="2">The sequence shown here is derived from an EMBL/GenBank/DDBJ whole genome shotgun (WGS) entry which is preliminary data.</text>
</comment>
<reference evidence="2" key="1">
    <citation type="submission" date="2020-10" db="EMBL/GenBank/DDBJ databases">
        <authorList>
            <person name="Gilroy R."/>
        </authorList>
    </citation>
    <scope>NUCLEOTIDE SEQUENCE</scope>
    <source>
        <strain evidence="2">6276</strain>
    </source>
</reference>
<dbReference type="InterPro" id="IPR001173">
    <property type="entry name" value="Glyco_trans_2-like"/>
</dbReference>
<evidence type="ECO:0000313" key="2">
    <source>
        <dbReference type="EMBL" id="HIS36223.1"/>
    </source>
</evidence>
<dbReference type="AlphaFoldDB" id="A0A9D1EYE9"/>
<dbReference type="Pfam" id="PF00535">
    <property type="entry name" value="Glycos_transf_2"/>
    <property type="match status" value="1"/>
</dbReference>
<dbReference type="PANTHER" id="PTHR43685:SF2">
    <property type="entry name" value="GLYCOSYLTRANSFERASE 2-LIKE DOMAIN-CONTAINING PROTEIN"/>
    <property type="match status" value="1"/>
</dbReference>
<organism evidence="2 3">
    <name type="scientific">Candidatus Scatousia excrementigallinarum</name>
    <dbReference type="NCBI Taxonomy" id="2840935"/>
    <lineage>
        <taxon>Bacteria</taxon>
        <taxon>Candidatus Scatousia</taxon>
    </lineage>
</organism>
<sequence>MTDKTKVSVIIPCYNQGEFLKEAVDSVLASDYKNIEIIIVNDGSDDGITEKVLESINHPLVKIIHQQNQGLPSARNNGINASSGKYILPLDADDKIHPSYISKAVKILDNKPDIGVVYCNYQIFGDYEMEEKIPVCTPITFLLRNICVVCSMFRKDDFIKVKGYKDEMKDGYEDWEFWVSLYENGVKFEKINETLFYYRSLNKESMVKKFQRDRYLHLKTHKKIMKLHPELYIDNLEKIIFDLLLNYLYAIPMETKINCTIRFLTKSFKPKNVLQTIKRILNEKLGFRKFLLNKNPELLITDK</sequence>
<evidence type="ECO:0000259" key="1">
    <source>
        <dbReference type="Pfam" id="PF00535"/>
    </source>
</evidence>
<dbReference type="InterPro" id="IPR029044">
    <property type="entry name" value="Nucleotide-diphossugar_trans"/>
</dbReference>
<evidence type="ECO:0000313" key="3">
    <source>
        <dbReference type="Proteomes" id="UP000823928"/>
    </source>
</evidence>
<name>A0A9D1EYE9_9BACT</name>
<protein>
    <submittedName>
        <fullName evidence="2">Glycosyltransferase family 2 protein</fullName>
    </submittedName>
</protein>
<proteinExistence type="predicted"/>
<dbReference type="SUPFAM" id="SSF53448">
    <property type="entry name" value="Nucleotide-diphospho-sugar transferases"/>
    <property type="match status" value="1"/>
</dbReference>
<reference evidence="2" key="2">
    <citation type="journal article" date="2021" name="PeerJ">
        <title>Extensive microbial diversity within the chicken gut microbiome revealed by metagenomics and culture.</title>
        <authorList>
            <person name="Gilroy R."/>
            <person name="Ravi A."/>
            <person name="Getino M."/>
            <person name="Pursley I."/>
            <person name="Horton D.L."/>
            <person name="Alikhan N.F."/>
            <person name="Baker D."/>
            <person name="Gharbi K."/>
            <person name="Hall N."/>
            <person name="Watson M."/>
            <person name="Adriaenssens E.M."/>
            <person name="Foster-Nyarko E."/>
            <person name="Jarju S."/>
            <person name="Secka A."/>
            <person name="Antonio M."/>
            <person name="Oren A."/>
            <person name="Chaudhuri R.R."/>
            <person name="La Ragione R."/>
            <person name="Hildebrand F."/>
            <person name="Pallen M.J."/>
        </authorList>
    </citation>
    <scope>NUCLEOTIDE SEQUENCE</scope>
    <source>
        <strain evidence="2">6276</strain>
    </source>
</reference>
<dbReference type="Gene3D" id="3.90.550.10">
    <property type="entry name" value="Spore Coat Polysaccharide Biosynthesis Protein SpsA, Chain A"/>
    <property type="match status" value="1"/>
</dbReference>